<evidence type="ECO:0000256" key="1">
    <source>
        <dbReference type="SAM" id="Coils"/>
    </source>
</evidence>
<feature type="coiled-coil region" evidence="1">
    <location>
        <begin position="371"/>
        <end position="405"/>
    </location>
</feature>
<feature type="compositionally biased region" description="Low complexity" evidence="2">
    <location>
        <begin position="566"/>
        <end position="597"/>
    </location>
</feature>
<dbReference type="Proteomes" id="UP001054252">
    <property type="component" value="Unassembled WGS sequence"/>
</dbReference>
<feature type="region of interest" description="Disordered" evidence="2">
    <location>
        <begin position="179"/>
        <end position="249"/>
    </location>
</feature>
<keyword evidence="4" id="KW-1185">Reference proteome</keyword>
<evidence type="ECO:0000313" key="4">
    <source>
        <dbReference type="Proteomes" id="UP001054252"/>
    </source>
</evidence>
<sequence>MSNLRKAPKDLPTGFRFKVVLHHEVADCAPSISGYKRLEEMVRAYQIPENILLRTGGQNERACIVSQTGWIPVLRAGADTINAQQHKVRHRLYAVVREIGGTSKSDSVQVAILVPVVPELTRSEVLLPRDVDLKNQLLEYAQREGLIDLEALVTSGALAVLGFVDVTNLFSEASWNANDSEPKAHEVARRAARNPVRQDHRTEAAAPGARRRAREETESEEDEVPLAKRIRSGGTQPAQAARPAAVRSPNASSVTVRAAMEPASALASMSSPRIAYPEGFSYVRAECQPAMVQAMHNFVPPMDNKRAKAFVQQHGGQVAMIKLMDAFSYAVALYESEQAARTQNSELGSKCKQLAAEKASLLQGSEMANRAAAVESRADELANKINELTEELERARAKRESGIQAARDEAARVAEADRSLAAAGEALTQLKASHARSVVIARAQGAEWFVGSAAFQDAVAVASANVTTEIYNEIRGKVLQHHPDFPIHELVFFDEEELDEQGKSLAPLADAIVRLRWDLNEEGVPVWPPSVLEDGEDPAGLASFDAWVDGAPVAEQKPSSTPPNSQPAAVPSSSPVYPPASERAARTPSARSPAAVADASMPVDLTDD</sequence>
<comment type="caution">
    <text evidence="3">The sequence shown here is derived from an EMBL/GenBank/DDBJ whole genome shotgun (WGS) entry which is preliminary data.</text>
</comment>
<proteinExistence type="predicted"/>
<evidence type="ECO:0000313" key="3">
    <source>
        <dbReference type="EMBL" id="GKV49512.1"/>
    </source>
</evidence>
<organism evidence="3 4">
    <name type="scientific">Rubroshorea leprosula</name>
    <dbReference type="NCBI Taxonomy" id="152421"/>
    <lineage>
        <taxon>Eukaryota</taxon>
        <taxon>Viridiplantae</taxon>
        <taxon>Streptophyta</taxon>
        <taxon>Embryophyta</taxon>
        <taxon>Tracheophyta</taxon>
        <taxon>Spermatophyta</taxon>
        <taxon>Magnoliopsida</taxon>
        <taxon>eudicotyledons</taxon>
        <taxon>Gunneridae</taxon>
        <taxon>Pentapetalae</taxon>
        <taxon>rosids</taxon>
        <taxon>malvids</taxon>
        <taxon>Malvales</taxon>
        <taxon>Dipterocarpaceae</taxon>
        <taxon>Rubroshorea</taxon>
    </lineage>
</organism>
<gene>
    <name evidence="3" type="ORF">SLEP1_g56261</name>
</gene>
<dbReference type="AlphaFoldDB" id="A0AAV5MM56"/>
<reference evidence="3 4" key="1">
    <citation type="journal article" date="2021" name="Commun. Biol.">
        <title>The genome of Shorea leprosula (Dipterocarpaceae) highlights the ecological relevance of drought in aseasonal tropical rainforests.</title>
        <authorList>
            <person name="Ng K.K.S."/>
            <person name="Kobayashi M.J."/>
            <person name="Fawcett J.A."/>
            <person name="Hatakeyama M."/>
            <person name="Paape T."/>
            <person name="Ng C.H."/>
            <person name="Ang C.C."/>
            <person name="Tnah L.H."/>
            <person name="Lee C.T."/>
            <person name="Nishiyama T."/>
            <person name="Sese J."/>
            <person name="O'Brien M.J."/>
            <person name="Copetti D."/>
            <person name="Mohd Noor M.I."/>
            <person name="Ong R.C."/>
            <person name="Putra M."/>
            <person name="Sireger I.Z."/>
            <person name="Indrioko S."/>
            <person name="Kosugi Y."/>
            <person name="Izuno A."/>
            <person name="Isagi Y."/>
            <person name="Lee S.L."/>
            <person name="Shimizu K.K."/>
        </authorList>
    </citation>
    <scope>NUCLEOTIDE SEQUENCE [LARGE SCALE GENOMIC DNA]</scope>
    <source>
        <strain evidence="3">214</strain>
    </source>
</reference>
<accession>A0AAV5MM56</accession>
<feature type="compositionally biased region" description="Basic and acidic residues" evidence="2">
    <location>
        <begin position="180"/>
        <end position="189"/>
    </location>
</feature>
<dbReference type="EMBL" id="BPVZ01000303">
    <property type="protein sequence ID" value="GKV49512.1"/>
    <property type="molecule type" value="Genomic_DNA"/>
</dbReference>
<feature type="region of interest" description="Disordered" evidence="2">
    <location>
        <begin position="553"/>
        <end position="608"/>
    </location>
</feature>
<keyword evidence="1" id="KW-0175">Coiled coil</keyword>
<evidence type="ECO:0000256" key="2">
    <source>
        <dbReference type="SAM" id="MobiDB-lite"/>
    </source>
</evidence>
<name>A0AAV5MM56_9ROSI</name>
<protein>
    <submittedName>
        <fullName evidence="3">Uncharacterized protein</fullName>
    </submittedName>
</protein>
<feature type="compositionally biased region" description="Low complexity" evidence="2">
    <location>
        <begin position="236"/>
        <end position="247"/>
    </location>
</feature>